<dbReference type="GO" id="GO:0001228">
    <property type="term" value="F:DNA-binding transcription activator activity, RNA polymerase II-specific"/>
    <property type="evidence" value="ECO:0007669"/>
    <property type="project" value="TreeGrafter"/>
</dbReference>
<dbReference type="OrthoDB" id="4937900at2759"/>
<organism evidence="1 2">
    <name type="scientific">Coccidioides posadasii RMSCC 3488</name>
    <dbReference type="NCBI Taxonomy" id="454284"/>
    <lineage>
        <taxon>Eukaryota</taxon>
        <taxon>Fungi</taxon>
        <taxon>Dikarya</taxon>
        <taxon>Ascomycota</taxon>
        <taxon>Pezizomycotina</taxon>
        <taxon>Eurotiomycetes</taxon>
        <taxon>Eurotiomycetidae</taxon>
        <taxon>Onygenales</taxon>
        <taxon>Onygenaceae</taxon>
        <taxon>Coccidioides</taxon>
    </lineage>
</organism>
<dbReference type="PANTHER" id="PTHR47784:SF5">
    <property type="entry name" value="STEROL UPTAKE CONTROL PROTEIN 2"/>
    <property type="match status" value="1"/>
</dbReference>
<dbReference type="Pfam" id="PF11951">
    <property type="entry name" value="Fungal_trans_2"/>
    <property type="match status" value="1"/>
</dbReference>
<dbReference type="AlphaFoldDB" id="A0A0J6FG59"/>
<evidence type="ECO:0008006" key="3">
    <source>
        <dbReference type="Google" id="ProtNLM"/>
    </source>
</evidence>
<dbReference type="InterPro" id="IPR053157">
    <property type="entry name" value="Sterol_Uptake_Regulator"/>
</dbReference>
<name>A0A0J6FG59_COCPO</name>
<sequence length="319" mass="36040">MLSIPTPSGADQLDIFSSFVGPTTDLTSDLHLHDLELLHHYTTQTYRTLSYNNEHKEIWKNYIPKEALSHPFLMHGLLAIAALHLFEYCAEESDDRRKYLELATRHQNLALSSFRPQLSNITPSNCQAVFAFSSLIAALAFAFSKSAGNIRAGEPVEQVLQDFFLFRGVEGVLTAFWDIIRKGKLGPLVHRPSDPTCSQPISRDVINALDYLHDCNGENVTQISAEEKAAYNHAIRELRISFERSPSSWETAADGPGDSRTLLRYTGSARRVLVVTRLERTPFRSHISVFKRFLATLTAVANADDWPHREIGQYTINFY</sequence>
<reference evidence="1 2" key="1">
    <citation type="submission" date="2007-06" db="EMBL/GenBank/DDBJ databases">
        <title>The Genome Sequence of Coccidioides posadasii RMSCC_3488.</title>
        <authorList>
            <consortium name="Coccidioides Genome Resources Consortium"/>
            <consortium name="The Broad Institute Genome Sequencing Platform"/>
            <person name="Henn M.R."/>
            <person name="Sykes S."/>
            <person name="Young S."/>
            <person name="Jaffe D."/>
            <person name="Berlin A."/>
            <person name="Alvarez P."/>
            <person name="Butler J."/>
            <person name="Gnerre S."/>
            <person name="Grabherr M."/>
            <person name="Mauceli E."/>
            <person name="Brockman W."/>
            <person name="Kodira C."/>
            <person name="Alvarado L."/>
            <person name="Zeng Q."/>
            <person name="Crawford M."/>
            <person name="Antoine C."/>
            <person name="Devon K."/>
            <person name="Galgiani J."/>
            <person name="Orsborn K."/>
            <person name="Lewis M.L."/>
            <person name="Nusbaum C."/>
            <person name="Galagan J."/>
            <person name="Birren B."/>
        </authorList>
    </citation>
    <scope>NUCLEOTIDE SEQUENCE [LARGE SCALE GENOMIC DNA]</scope>
    <source>
        <strain evidence="1 2">RMSCC 3488</strain>
    </source>
</reference>
<reference evidence="2" key="2">
    <citation type="journal article" date="2009" name="Genome Res.">
        <title>Comparative genomic analyses of the human fungal pathogens Coccidioides and their relatives.</title>
        <authorList>
            <person name="Sharpton T.J."/>
            <person name="Stajich J.E."/>
            <person name="Rounsley S.D."/>
            <person name="Gardner M.J."/>
            <person name="Wortman J.R."/>
            <person name="Jordar V.S."/>
            <person name="Maiti R."/>
            <person name="Kodira C.D."/>
            <person name="Neafsey D.E."/>
            <person name="Zeng Q."/>
            <person name="Hung C.-Y."/>
            <person name="McMahan C."/>
            <person name="Muszewska A."/>
            <person name="Grynberg M."/>
            <person name="Mandel M.A."/>
            <person name="Kellner E.M."/>
            <person name="Barker B.M."/>
            <person name="Galgiani J.N."/>
            <person name="Orbach M.J."/>
            <person name="Kirkland T.N."/>
            <person name="Cole G.T."/>
            <person name="Henn M.R."/>
            <person name="Birren B.W."/>
            <person name="Taylor J.W."/>
        </authorList>
    </citation>
    <scope>NUCLEOTIDE SEQUENCE [LARGE SCALE GENOMIC DNA]</scope>
    <source>
        <strain evidence="2">RMSCC 3488</strain>
    </source>
</reference>
<gene>
    <name evidence="1" type="ORF">CPAG_08400</name>
</gene>
<dbReference type="EMBL" id="DS268113">
    <property type="protein sequence ID" value="KMM72101.1"/>
    <property type="molecule type" value="Genomic_DNA"/>
</dbReference>
<dbReference type="Proteomes" id="UP000054567">
    <property type="component" value="Unassembled WGS sequence"/>
</dbReference>
<dbReference type="InterPro" id="IPR021858">
    <property type="entry name" value="Fun_TF"/>
</dbReference>
<dbReference type="PANTHER" id="PTHR47784">
    <property type="entry name" value="STEROL UPTAKE CONTROL PROTEIN 2"/>
    <property type="match status" value="1"/>
</dbReference>
<evidence type="ECO:0000313" key="1">
    <source>
        <dbReference type="EMBL" id="KMM72101.1"/>
    </source>
</evidence>
<reference evidence="2" key="3">
    <citation type="journal article" date="2010" name="Genome Res.">
        <title>Population genomic sequencing of Coccidioides fungi reveals recent hybridization and transposon control.</title>
        <authorList>
            <person name="Neafsey D.E."/>
            <person name="Barker B.M."/>
            <person name="Sharpton T.J."/>
            <person name="Stajich J.E."/>
            <person name="Park D.J."/>
            <person name="Whiston E."/>
            <person name="Hung C.-Y."/>
            <person name="McMahan C."/>
            <person name="White J."/>
            <person name="Sykes S."/>
            <person name="Heiman D."/>
            <person name="Young S."/>
            <person name="Zeng Q."/>
            <person name="Abouelleil A."/>
            <person name="Aftuck L."/>
            <person name="Bessette D."/>
            <person name="Brown A."/>
            <person name="FitzGerald M."/>
            <person name="Lui A."/>
            <person name="Macdonald J.P."/>
            <person name="Priest M."/>
            <person name="Orbach M.J."/>
            <person name="Galgiani J.N."/>
            <person name="Kirkland T.N."/>
            <person name="Cole G.T."/>
            <person name="Birren B.W."/>
            <person name="Henn M.R."/>
            <person name="Taylor J.W."/>
            <person name="Rounsley S.D."/>
        </authorList>
    </citation>
    <scope>NUCLEOTIDE SEQUENCE [LARGE SCALE GENOMIC DNA]</scope>
    <source>
        <strain evidence="2">RMSCC 3488</strain>
    </source>
</reference>
<dbReference type="VEuPathDB" id="FungiDB:CPAG_08400"/>
<evidence type="ECO:0000313" key="2">
    <source>
        <dbReference type="Proteomes" id="UP000054567"/>
    </source>
</evidence>
<protein>
    <recommendedName>
        <fullName evidence="3">C6 zinc finger domain-containing protein</fullName>
    </recommendedName>
</protein>
<accession>A0A0J6FG59</accession>
<proteinExistence type="predicted"/>